<proteinExistence type="predicted"/>
<dbReference type="Proteomes" id="UP001647509">
    <property type="component" value="Unassembled WGS sequence"/>
</dbReference>
<accession>A0ACC5U9P9</accession>
<comment type="caution">
    <text evidence="1">The sequence shown here is derived from an EMBL/GenBank/DDBJ whole genome shotgun (WGS) entry which is preliminary data.</text>
</comment>
<protein>
    <submittedName>
        <fullName evidence="1">Uncharacterized protein</fullName>
    </submittedName>
</protein>
<sequence length="134" mass="14261">MTKVFGGYIYLQNGNHMTLKDLEKKLASNQQTFDLIKTARLNNTIASIFEIAGGGLIGAPIGTTIAGGDANWALAGIGVGLIAIAIPIKLSSNKKANQAIELYNSSLNLTPFNKLKPELKLMANRNGLGLSINY</sequence>
<keyword evidence="2" id="KW-1185">Reference proteome</keyword>
<evidence type="ECO:0000313" key="2">
    <source>
        <dbReference type="Proteomes" id="UP001647509"/>
    </source>
</evidence>
<name>A0ACC5U9P9_9FLAO</name>
<gene>
    <name evidence="1" type="ORF">KO493_09710</name>
</gene>
<evidence type="ECO:0000313" key="1">
    <source>
        <dbReference type="EMBL" id="MBU2950974.1"/>
    </source>
</evidence>
<reference evidence="1" key="1">
    <citation type="submission" date="2021-05" db="EMBL/GenBank/DDBJ databases">
        <title>Draft genomes of bacteria isolated from model marine particles.</title>
        <authorList>
            <person name="Datta M.S."/>
            <person name="Schwartzman J.A."/>
            <person name="Enke T.N."/>
            <person name="Saavedra J."/>
            <person name="Cermak N."/>
            <person name="Cordero O.X."/>
        </authorList>
    </citation>
    <scope>NUCLEOTIDE SEQUENCE</scope>
    <source>
        <strain evidence="1">I2M19</strain>
    </source>
</reference>
<dbReference type="EMBL" id="JAHKPD010000013">
    <property type="protein sequence ID" value="MBU2950974.1"/>
    <property type="molecule type" value="Genomic_DNA"/>
</dbReference>
<organism evidence="1 2">
    <name type="scientific">Pseudotamlana agarivorans</name>
    <dbReference type="NCBI Taxonomy" id="481183"/>
    <lineage>
        <taxon>Bacteria</taxon>
        <taxon>Pseudomonadati</taxon>
        <taxon>Bacteroidota</taxon>
        <taxon>Flavobacteriia</taxon>
        <taxon>Flavobacteriales</taxon>
        <taxon>Flavobacteriaceae</taxon>
        <taxon>Pseudotamlana</taxon>
    </lineage>
</organism>